<dbReference type="AlphaFoldDB" id="A0A1Y2H8U7"/>
<gene>
    <name evidence="2" type="ORF">BCR44DRAFT_32829</name>
</gene>
<evidence type="ECO:0008006" key="4">
    <source>
        <dbReference type="Google" id="ProtNLM"/>
    </source>
</evidence>
<feature type="signal peptide" evidence="1">
    <location>
        <begin position="1"/>
        <end position="18"/>
    </location>
</feature>
<organism evidence="2 3">
    <name type="scientific">Catenaria anguillulae PL171</name>
    <dbReference type="NCBI Taxonomy" id="765915"/>
    <lineage>
        <taxon>Eukaryota</taxon>
        <taxon>Fungi</taxon>
        <taxon>Fungi incertae sedis</taxon>
        <taxon>Blastocladiomycota</taxon>
        <taxon>Blastocladiomycetes</taxon>
        <taxon>Blastocladiales</taxon>
        <taxon>Catenariaceae</taxon>
        <taxon>Catenaria</taxon>
    </lineage>
</organism>
<sequence>MVCCTFLASLSSMLPASAATARPPTNVESQPSINGSRIWPRHLESVFGPPPPAARSSVLAEPTTVQANPTHRLPATARYPLPTAHLPYRIQLANVHVTPLPHLAHPLHLTSGWASHSRAIYKA</sequence>
<name>A0A1Y2H8U7_9FUNG</name>
<evidence type="ECO:0000313" key="3">
    <source>
        <dbReference type="Proteomes" id="UP000193411"/>
    </source>
</evidence>
<protein>
    <recommendedName>
        <fullName evidence="4">Secreted protein</fullName>
    </recommendedName>
</protein>
<dbReference type="EMBL" id="MCFL01000070">
    <property type="protein sequence ID" value="ORZ30996.1"/>
    <property type="molecule type" value="Genomic_DNA"/>
</dbReference>
<proteinExistence type="predicted"/>
<evidence type="ECO:0000256" key="1">
    <source>
        <dbReference type="SAM" id="SignalP"/>
    </source>
</evidence>
<evidence type="ECO:0000313" key="2">
    <source>
        <dbReference type="EMBL" id="ORZ30996.1"/>
    </source>
</evidence>
<comment type="caution">
    <text evidence="2">The sequence shown here is derived from an EMBL/GenBank/DDBJ whole genome shotgun (WGS) entry which is preliminary data.</text>
</comment>
<accession>A0A1Y2H8U7</accession>
<feature type="chain" id="PRO_5012327561" description="Secreted protein" evidence="1">
    <location>
        <begin position="19"/>
        <end position="123"/>
    </location>
</feature>
<reference evidence="2 3" key="1">
    <citation type="submission" date="2016-07" db="EMBL/GenBank/DDBJ databases">
        <title>Pervasive Adenine N6-methylation of Active Genes in Fungi.</title>
        <authorList>
            <consortium name="DOE Joint Genome Institute"/>
            <person name="Mondo S.J."/>
            <person name="Dannebaum R.O."/>
            <person name="Kuo R.C."/>
            <person name="Labutti K."/>
            <person name="Haridas S."/>
            <person name="Kuo A."/>
            <person name="Salamov A."/>
            <person name="Ahrendt S.R."/>
            <person name="Lipzen A."/>
            <person name="Sullivan W."/>
            <person name="Andreopoulos W.B."/>
            <person name="Clum A."/>
            <person name="Lindquist E."/>
            <person name="Daum C."/>
            <person name="Ramamoorthy G.K."/>
            <person name="Gryganskyi A."/>
            <person name="Culley D."/>
            <person name="Magnuson J.K."/>
            <person name="James T.Y."/>
            <person name="O'Malley M.A."/>
            <person name="Stajich J.E."/>
            <person name="Spatafora J.W."/>
            <person name="Visel A."/>
            <person name="Grigoriev I.V."/>
        </authorList>
    </citation>
    <scope>NUCLEOTIDE SEQUENCE [LARGE SCALE GENOMIC DNA]</scope>
    <source>
        <strain evidence="2 3">PL171</strain>
    </source>
</reference>
<dbReference type="Proteomes" id="UP000193411">
    <property type="component" value="Unassembled WGS sequence"/>
</dbReference>
<keyword evidence="1" id="KW-0732">Signal</keyword>
<keyword evidence="3" id="KW-1185">Reference proteome</keyword>